<proteinExistence type="predicted"/>
<comment type="caution">
    <text evidence="1">The sequence shown here is derived from an EMBL/GenBank/DDBJ whole genome shotgun (WGS) entry which is preliminary data.</text>
</comment>
<gene>
    <name evidence="1" type="ORF">QG37_05770</name>
</gene>
<dbReference type="EMBL" id="LGST01000041">
    <property type="protein sequence ID" value="KND97391.1"/>
    <property type="molecule type" value="Genomic_DNA"/>
</dbReference>
<sequence length="108" mass="11645">MLSESFHKEGSLHSVTMSLPLSGKEERVSTAIEKMRLYDPATKSLAPQTAQTTGQSLKTIQAGQYKQRTSVPPLGTKMPFLNDFVPSSRLPPTDSVVAPVSLIDAICA</sequence>
<accession>A0A0L0NTA3</accession>
<evidence type="ECO:0000313" key="2">
    <source>
        <dbReference type="Proteomes" id="UP000037122"/>
    </source>
</evidence>
<dbReference type="Proteomes" id="UP000037122">
    <property type="component" value="Unassembled WGS sequence"/>
</dbReference>
<evidence type="ECO:0000313" key="1">
    <source>
        <dbReference type="EMBL" id="KND97391.1"/>
    </source>
</evidence>
<name>A0A0L0NTA3_CANAR</name>
<organism evidence="1 2">
    <name type="scientific">Candidozyma auris</name>
    <name type="common">Yeast</name>
    <name type="synonym">Candida auris</name>
    <dbReference type="NCBI Taxonomy" id="498019"/>
    <lineage>
        <taxon>Eukaryota</taxon>
        <taxon>Fungi</taxon>
        <taxon>Dikarya</taxon>
        <taxon>Ascomycota</taxon>
        <taxon>Saccharomycotina</taxon>
        <taxon>Pichiomycetes</taxon>
        <taxon>Metschnikowiaceae</taxon>
        <taxon>Candidozyma</taxon>
    </lineage>
</organism>
<dbReference type="VEuPathDB" id="FungiDB:QG37_05770"/>
<dbReference type="AlphaFoldDB" id="A0A0L0NTA3"/>
<protein>
    <submittedName>
        <fullName evidence="1">Uncharacterized protein</fullName>
    </submittedName>
</protein>
<reference evidence="2" key="1">
    <citation type="journal article" date="2015" name="BMC Genomics">
        <title>Draft genome of a commonly misdiagnosed multidrug resistant pathogen Candida auris.</title>
        <authorList>
            <person name="Chatterjee S."/>
            <person name="Alampalli S.V."/>
            <person name="Nageshan R.K."/>
            <person name="Chettiar S.T."/>
            <person name="Joshi S."/>
            <person name="Tatu U.S."/>
        </authorList>
    </citation>
    <scope>NUCLEOTIDE SEQUENCE [LARGE SCALE GENOMIC DNA]</scope>
    <source>
        <strain evidence="2">6684</strain>
    </source>
</reference>